<keyword evidence="1" id="KW-0732">Signal</keyword>
<protein>
    <recommendedName>
        <fullName evidence="4">Metallopeptidase DUF4344</fullName>
    </recommendedName>
</protein>
<dbReference type="Proteomes" id="UP000027337">
    <property type="component" value="Unassembled WGS sequence"/>
</dbReference>
<feature type="chain" id="PRO_5001606588" description="Metallopeptidase DUF4344" evidence="1">
    <location>
        <begin position="28"/>
        <end position="252"/>
    </location>
</feature>
<gene>
    <name evidence="2" type="ORF">PM02_11900</name>
</gene>
<evidence type="ECO:0008006" key="4">
    <source>
        <dbReference type="Google" id="ProtNLM"/>
    </source>
</evidence>
<dbReference type="EMBL" id="JEMU01000009">
    <property type="protein sequence ID" value="KAJ02791.1"/>
    <property type="molecule type" value="Genomic_DNA"/>
</dbReference>
<proteinExistence type="predicted"/>
<reference evidence="2 3" key="1">
    <citation type="journal article" date="2014" name="Genome Announc.">
        <title>Draft Genome Sequences of Two Isolates of the Roseobacter Group, Sulfitobacter sp. Strains 3SOLIMAR09 and 1FIGIMAR09, from Harbors of Mallorca Island (Mediterranean Sea).</title>
        <authorList>
            <person name="Mas-Llado M."/>
            <person name="Pina-Villalonga J.M."/>
            <person name="Brunet-Galmes I."/>
            <person name="Nogales B."/>
            <person name="Bosch R."/>
        </authorList>
    </citation>
    <scope>NUCLEOTIDE SEQUENCE [LARGE SCALE GENOMIC DNA]</scope>
    <source>
        <strain evidence="2 3">1FIGIMAR09</strain>
    </source>
</reference>
<evidence type="ECO:0000313" key="2">
    <source>
        <dbReference type="EMBL" id="KAJ02791.1"/>
    </source>
</evidence>
<dbReference type="eggNOG" id="COG0607">
    <property type="taxonomic scope" value="Bacteria"/>
</dbReference>
<organism evidence="2 3">
    <name type="scientific">Sulfitobacter mediterraneus</name>
    <dbReference type="NCBI Taxonomy" id="83219"/>
    <lineage>
        <taxon>Bacteria</taxon>
        <taxon>Pseudomonadati</taxon>
        <taxon>Pseudomonadota</taxon>
        <taxon>Alphaproteobacteria</taxon>
        <taxon>Rhodobacterales</taxon>
        <taxon>Roseobacteraceae</taxon>
        <taxon>Sulfitobacter</taxon>
    </lineage>
</organism>
<comment type="caution">
    <text evidence="2">The sequence shown here is derived from an EMBL/GenBank/DDBJ whole genome shotgun (WGS) entry which is preliminary data.</text>
</comment>
<dbReference type="InterPro" id="IPR025644">
    <property type="entry name" value="DUF4344"/>
</dbReference>
<dbReference type="STRING" id="83219.PM02_11900"/>
<dbReference type="Pfam" id="PF14247">
    <property type="entry name" value="DUF4344"/>
    <property type="match status" value="2"/>
</dbReference>
<dbReference type="AlphaFoldDB" id="A0A061SM58"/>
<evidence type="ECO:0000313" key="3">
    <source>
        <dbReference type="Proteomes" id="UP000027337"/>
    </source>
</evidence>
<evidence type="ECO:0000256" key="1">
    <source>
        <dbReference type="SAM" id="SignalP"/>
    </source>
</evidence>
<feature type="signal peptide" evidence="1">
    <location>
        <begin position="1"/>
        <end position="27"/>
    </location>
</feature>
<keyword evidence="3" id="KW-1185">Reference proteome</keyword>
<name>A0A061SM58_9RHOB</name>
<sequence>MGVDAAVIWLRGFSLFAAMALNGPAAAQSPEEAQAYVEANLISIFYHELGHALIDVMALPVFGQEEDAADTASILLIDALFEEDTAQSIARDAAFGFLDEAAATEGEEPLWWDVHGPDLQRHYNLVCLFYGADPDLRADIAADLDLPQDRAESCAEEFDLALASWGPVLDDITQNGGGASLVFEDAGASPLQDVIATEVAALNDLLTLPYPVTIRAEPCGEANAFYDPADQTITMCLELESHLFERAVQNIE</sequence>
<accession>A0A061SM58</accession>